<name>B6II52_CAEBR</name>
<reference evidence="1 2" key="1">
    <citation type="journal article" date="2003" name="PLoS Biol.">
        <title>The genome sequence of Caenorhabditis briggsae: a platform for comparative genomics.</title>
        <authorList>
            <person name="Stein L.D."/>
            <person name="Bao Z."/>
            <person name="Blasiar D."/>
            <person name="Blumenthal T."/>
            <person name="Brent M.R."/>
            <person name="Chen N."/>
            <person name="Chinwalla A."/>
            <person name="Clarke L."/>
            <person name="Clee C."/>
            <person name="Coghlan A."/>
            <person name="Coulson A."/>
            <person name="D'Eustachio P."/>
            <person name="Fitch D.H."/>
            <person name="Fulton L.A."/>
            <person name="Fulton R.E."/>
            <person name="Griffiths-Jones S."/>
            <person name="Harris T.W."/>
            <person name="Hillier L.W."/>
            <person name="Kamath R."/>
            <person name="Kuwabara P.E."/>
            <person name="Mardis E.R."/>
            <person name="Marra M.A."/>
            <person name="Miner T.L."/>
            <person name="Minx P."/>
            <person name="Mullikin J.C."/>
            <person name="Plumb R.W."/>
            <person name="Rogers J."/>
            <person name="Schein J.E."/>
            <person name="Sohrmann M."/>
            <person name="Spieth J."/>
            <person name="Stajich J.E."/>
            <person name="Wei C."/>
            <person name="Willey D."/>
            <person name="Wilson R.K."/>
            <person name="Durbin R."/>
            <person name="Waterston R.H."/>
        </authorList>
    </citation>
    <scope>NUCLEOTIDE SEQUENCE [LARGE SCALE GENOMIC DNA]</scope>
    <source>
        <strain evidence="1 2">AF16</strain>
    </source>
</reference>
<accession>B6II52</accession>
<organism evidence="1 2">
    <name type="scientific">Caenorhabditis briggsae</name>
    <dbReference type="NCBI Taxonomy" id="6238"/>
    <lineage>
        <taxon>Eukaryota</taxon>
        <taxon>Metazoa</taxon>
        <taxon>Ecdysozoa</taxon>
        <taxon>Nematoda</taxon>
        <taxon>Chromadorea</taxon>
        <taxon>Rhabditida</taxon>
        <taxon>Rhabditina</taxon>
        <taxon>Rhabditomorpha</taxon>
        <taxon>Rhabditoidea</taxon>
        <taxon>Rhabditidae</taxon>
        <taxon>Peloderinae</taxon>
        <taxon>Caenorhabditis</taxon>
    </lineage>
</organism>
<proteinExistence type="predicted"/>
<dbReference type="InParanoid" id="B6II52"/>
<protein>
    <submittedName>
        <fullName evidence="1">Protein CBG25529</fullName>
    </submittedName>
</protein>
<dbReference type="CTD" id="68917015"/>
<sequence>MKANHGVTRKWWG</sequence>
<dbReference type="GeneID" id="68917015"/>
<gene>
    <name evidence="1" type="ORF">CBG25529</name>
    <name evidence="1" type="ORF">CBG_25529</name>
</gene>
<dbReference type="Proteomes" id="UP000008549">
    <property type="component" value="Unassembled WGS sequence"/>
</dbReference>
<reference evidence="1 2" key="2">
    <citation type="journal article" date="2011" name="PLoS Genet.">
        <title>Caenorhabditis briggsae recombinant inbred line genotypes reveal inter-strain incompatibility and the evolution of recombination.</title>
        <authorList>
            <person name="Ross J.A."/>
            <person name="Koboldt D.C."/>
            <person name="Staisch J.E."/>
            <person name="Chamberlin H.M."/>
            <person name="Gupta B.P."/>
            <person name="Miller R.D."/>
            <person name="Baird S.E."/>
            <person name="Haag E.S."/>
        </authorList>
    </citation>
    <scope>NUCLEOTIDE SEQUENCE [LARGE SCALE GENOMIC DNA]</scope>
    <source>
        <strain evidence="1 2">AF16</strain>
    </source>
</reference>
<dbReference type="EMBL" id="HE601002">
    <property type="protein sequence ID" value="CAR99582.1"/>
    <property type="molecule type" value="Genomic_DNA"/>
</dbReference>
<keyword evidence="2" id="KW-1185">Reference proteome</keyword>
<evidence type="ECO:0000313" key="2">
    <source>
        <dbReference type="Proteomes" id="UP000008549"/>
    </source>
</evidence>
<dbReference type="RefSeq" id="XP_045099145.1">
    <property type="nucleotide sequence ID" value="XM_045242078.1"/>
</dbReference>
<evidence type="ECO:0000313" key="1">
    <source>
        <dbReference type="EMBL" id="CAR99582.1"/>
    </source>
</evidence>
<dbReference type="KEGG" id="cbr:CBG_25529"/>